<feature type="domain" description="Histidine kinase" evidence="17">
    <location>
        <begin position="424"/>
        <end position="617"/>
    </location>
</feature>
<keyword evidence="11 16" id="KW-1133">Transmembrane helix</keyword>
<dbReference type="SMART" id="SM00304">
    <property type="entry name" value="HAMP"/>
    <property type="match status" value="1"/>
</dbReference>
<dbReference type="Pfam" id="PF13675">
    <property type="entry name" value="PilJ"/>
    <property type="match status" value="1"/>
</dbReference>
<dbReference type="InterPro" id="IPR042295">
    <property type="entry name" value="NarX-like_N_sf"/>
</dbReference>
<dbReference type="Pfam" id="PF07730">
    <property type="entry name" value="HisKA_3"/>
    <property type="match status" value="1"/>
</dbReference>
<dbReference type="InterPro" id="IPR029016">
    <property type="entry name" value="GAF-like_dom_sf"/>
</dbReference>
<feature type="domain" description="HAMP" evidence="18">
    <location>
        <begin position="179"/>
        <end position="231"/>
    </location>
</feature>
<evidence type="ECO:0000259" key="17">
    <source>
        <dbReference type="PROSITE" id="PS50109"/>
    </source>
</evidence>
<dbReference type="PIRSF" id="PIRSF003167">
    <property type="entry name" value="STHK_NarX/NarQ"/>
    <property type="match status" value="1"/>
</dbReference>
<dbReference type="PROSITE" id="PS50885">
    <property type="entry name" value="HAMP"/>
    <property type="match status" value="1"/>
</dbReference>
<dbReference type="InterPro" id="IPR029095">
    <property type="entry name" value="NarX-like_N"/>
</dbReference>
<evidence type="ECO:0000256" key="10">
    <source>
        <dbReference type="ARBA" id="ARBA00022840"/>
    </source>
</evidence>
<accession>A0AAW8JFV0</accession>
<dbReference type="EMBL" id="JAVIDA010000010">
    <property type="protein sequence ID" value="MDQ9071651.1"/>
    <property type="molecule type" value="Genomic_DNA"/>
</dbReference>
<gene>
    <name evidence="19" type="ORF">RFH51_09290</name>
</gene>
<evidence type="ECO:0000256" key="9">
    <source>
        <dbReference type="ARBA" id="ARBA00022777"/>
    </source>
</evidence>
<dbReference type="Gene3D" id="3.30.565.10">
    <property type="entry name" value="Histidine kinase-like ATPase, C-terminal domain"/>
    <property type="match status" value="1"/>
</dbReference>
<dbReference type="CDD" id="cd06225">
    <property type="entry name" value="HAMP"/>
    <property type="match status" value="1"/>
</dbReference>
<dbReference type="Pfam" id="PF00672">
    <property type="entry name" value="HAMP"/>
    <property type="match status" value="1"/>
</dbReference>
<evidence type="ECO:0000256" key="7">
    <source>
        <dbReference type="ARBA" id="ARBA00022692"/>
    </source>
</evidence>
<evidence type="ECO:0000256" key="15">
    <source>
        <dbReference type="SAM" id="Coils"/>
    </source>
</evidence>
<keyword evidence="7 16" id="KW-0812">Transmembrane</keyword>
<evidence type="ECO:0000256" key="13">
    <source>
        <dbReference type="ARBA" id="ARBA00023136"/>
    </source>
</evidence>
<dbReference type="SMART" id="SM00387">
    <property type="entry name" value="HATPase_c"/>
    <property type="match status" value="1"/>
</dbReference>
<dbReference type="GO" id="GO:0005524">
    <property type="term" value="F:ATP binding"/>
    <property type="evidence" value="ECO:0007669"/>
    <property type="project" value="UniProtKB-UniRule"/>
</dbReference>
<dbReference type="Pfam" id="PF02518">
    <property type="entry name" value="HATPase_c"/>
    <property type="match status" value="1"/>
</dbReference>
<dbReference type="PANTHER" id="PTHR24421:SF10">
    <property type="entry name" value="NITRATE_NITRITE SENSOR PROTEIN NARQ"/>
    <property type="match status" value="1"/>
</dbReference>
<keyword evidence="12 14" id="KW-0902">Two-component regulatory system</keyword>
<dbReference type="InterPro" id="IPR003594">
    <property type="entry name" value="HATPase_dom"/>
</dbReference>
<dbReference type="SUPFAM" id="SSF158472">
    <property type="entry name" value="HAMP domain-like"/>
    <property type="match status" value="1"/>
</dbReference>
<dbReference type="GO" id="GO:0046983">
    <property type="term" value="F:protein dimerization activity"/>
    <property type="evidence" value="ECO:0007669"/>
    <property type="project" value="UniProtKB-UniRule"/>
</dbReference>
<keyword evidence="9 14" id="KW-0418">Kinase</keyword>
<evidence type="ECO:0000256" key="11">
    <source>
        <dbReference type="ARBA" id="ARBA00022989"/>
    </source>
</evidence>
<comment type="subcellular location">
    <subcellularLocation>
        <location evidence="2">Cell inner membrane</location>
        <topology evidence="2">Multi-pass membrane protein</topology>
    </subcellularLocation>
</comment>
<dbReference type="InterPro" id="IPR005467">
    <property type="entry name" value="His_kinase_dom"/>
</dbReference>
<comment type="catalytic activity">
    <reaction evidence="1 14">
        <text>ATP + protein L-histidine = ADP + protein N-phospho-L-histidine.</text>
        <dbReference type="EC" id="2.7.13.3"/>
    </reaction>
</comment>
<keyword evidence="4 14" id="KW-0997">Cell inner membrane</keyword>
<evidence type="ECO:0000256" key="14">
    <source>
        <dbReference type="PIRNR" id="PIRNR003167"/>
    </source>
</evidence>
<evidence type="ECO:0000313" key="20">
    <source>
        <dbReference type="Proteomes" id="UP001243195"/>
    </source>
</evidence>
<dbReference type="GO" id="GO:0000155">
    <property type="term" value="F:phosphorelay sensor kinase activity"/>
    <property type="evidence" value="ECO:0007669"/>
    <property type="project" value="UniProtKB-UniRule"/>
</dbReference>
<dbReference type="InterPro" id="IPR016380">
    <property type="entry name" value="Sig_transdc_His_kin_NarX/NarQ"/>
</dbReference>
<name>A0AAW8JFV0_9GAMM</name>
<evidence type="ECO:0000313" key="19">
    <source>
        <dbReference type="EMBL" id="MDQ9071651.1"/>
    </source>
</evidence>
<organism evidence="19 20">
    <name type="scientific">Acinetobacter gerneri</name>
    <dbReference type="NCBI Taxonomy" id="202952"/>
    <lineage>
        <taxon>Bacteria</taxon>
        <taxon>Pseudomonadati</taxon>
        <taxon>Pseudomonadota</taxon>
        <taxon>Gammaproteobacteria</taxon>
        <taxon>Moraxellales</taxon>
        <taxon>Moraxellaceae</taxon>
        <taxon>Acinetobacter</taxon>
    </lineage>
</organism>
<keyword evidence="5" id="KW-0597">Phosphoprotein</keyword>
<feature type="transmembrane region" description="Helical" evidence="16">
    <location>
        <begin position="157"/>
        <end position="177"/>
    </location>
</feature>
<sequence>MNNLYRKLLFAIILWLLGALFFVGLTLNISWRLEDRGVAINEAGSLRKLSYLMVAMVQSQQTKNLDQQLLIFEAKLKHLSQLETGSSSLKKNTEHISELHTVINSFQIFKKKILEKQNNPALHANLLDETHEFIEQINHLVKSIELENTHNIQLMRLAQILLMLMAFVSALLSLFLLNKLVIRPLSILNTGLHEITTGNLSTRLDIRTDDEFHQVSDGFNQMASSLQDVYQNLEEKVRQKTADLKQTNTELSVLYEITALLHKGSSNPKTLNMFLEKVIQLSSAKAGSIRLLNQQGQKMEIAAAINIPDGLLTHPACLSAHCCLCGQALKETEFISYSHHNSEHNLPCHQYKLDDFATFQIQLRDQPFGLLTIYFDQASPEKSFDSPLIRLLCTQLAVAIENDRLILRDKQYAVLEERNIMAQGLHDSIAQSLSFLNLQLQMLNKAIENNNKNNIDQHFVFLNTGLQQCYDDVRELLNNFRFKLNTESFQGVMQSVIERFKLQTSIPVKLSFTSTGADLTPQQQLQIIFIVQEALSNIRKHAQASEVLIEFENDQDIFLNIQDNGIGFDLSIDKENQGHHIGLSIMKERIDKINGQLHIISEISCGTSIQVSIQHHQR</sequence>
<evidence type="ECO:0000259" key="18">
    <source>
        <dbReference type="PROSITE" id="PS50885"/>
    </source>
</evidence>
<dbReference type="AlphaFoldDB" id="A0AAW8JFV0"/>
<dbReference type="SUPFAM" id="SSF55874">
    <property type="entry name" value="ATPase domain of HSP90 chaperone/DNA topoisomerase II/histidine kinase"/>
    <property type="match status" value="1"/>
</dbReference>
<keyword evidence="15" id="KW-0175">Coiled coil</keyword>
<dbReference type="EC" id="2.7.13.3" evidence="14"/>
<dbReference type="Gene3D" id="1.10.8.500">
    <property type="entry name" value="HAMP domain in histidine kinase"/>
    <property type="match status" value="1"/>
</dbReference>
<reference evidence="19" key="1">
    <citation type="submission" date="2023-08" db="EMBL/GenBank/DDBJ databases">
        <title>Emergence of clinically-relevant ST2 carbapenem-resistant Acinetobacter baumannii strains in hospital sewages in Zhejiang, East of China.</title>
        <authorList>
            <person name="Kaichao C."/>
            <person name="Zhang R."/>
        </authorList>
    </citation>
    <scope>NUCLEOTIDE SEQUENCE</scope>
    <source>
        <strain evidence="19">M-SY-60</strain>
    </source>
</reference>
<dbReference type="InterPro" id="IPR011712">
    <property type="entry name" value="Sig_transdc_His_kin_sub3_dim/P"/>
</dbReference>
<dbReference type="RefSeq" id="WP_308955976.1">
    <property type="nucleotide sequence ID" value="NZ_JAVICY010000008.1"/>
</dbReference>
<keyword evidence="13 14" id="KW-0472">Membrane</keyword>
<dbReference type="InterPro" id="IPR036890">
    <property type="entry name" value="HATPase_C_sf"/>
</dbReference>
<dbReference type="Gene3D" id="3.30.450.40">
    <property type="match status" value="1"/>
</dbReference>
<protein>
    <recommendedName>
        <fullName evidence="14">Sensor protein</fullName>
        <ecNumber evidence="14">2.7.13.3</ecNumber>
    </recommendedName>
</protein>
<evidence type="ECO:0000256" key="8">
    <source>
        <dbReference type="ARBA" id="ARBA00022741"/>
    </source>
</evidence>
<evidence type="ECO:0000256" key="3">
    <source>
        <dbReference type="ARBA" id="ARBA00022475"/>
    </source>
</evidence>
<dbReference type="Gene3D" id="1.20.120.960">
    <property type="entry name" value="Histidine kinase NarX, sensor domain"/>
    <property type="match status" value="1"/>
</dbReference>
<evidence type="ECO:0000256" key="4">
    <source>
        <dbReference type="ARBA" id="ARBA00022519"/>
    </source>
</evidence>
<dbReference type="Gene3D" id="1.20.5.1930">
    <property type="match status" value="1"/>
</dbReference>
<keyword evidence="10 14" id="KW-0067">ATP-binding</keyword>
<evidence type="ECO:0000256" key="2">
    <source>
        <dbReference type="ARBA" id="ARBA00004429"/>
    </source>
</evidence>
<dbReference type="Proteomes" id="UP001243195">
    <property type="component" value="Unassembled WGS sequence"/>
</dbReference>
<keyword evidence="6 14" id="KW-0808">Transferase</keyword>
<proteinExistence type="predicted"/>
<dbReference type="PANTHER" id="PTHR24421">
    <property type="entry name" value="NITRATE/NITRITE SENSOR PROTEIN NARX-RELATED"/>
    <property type="match status" value="1"/>
</dbReference>
<dbReference type="InterPro" id="IPR003660">
    <property type="entry name" value="HAMP_dom"/>
</dbReference>
<dbReference type="SUPFAM" id="SSF55781">
    <property type="entry name" value="GAF domain-like"/>
    <property type="match status" value="1"/>
</dbReference>
<dbReference type="InterPro" id="IPR050482">
    <property type="entry name" value="Sensor_HK_TwoCompSys"/>
</dbReference>
<comment type="caution">
    <text evidence="19">The sequence shown here is derived from an EMBL/GenBank/DDBJ whole genome shotgun (WGS) entry which is preliminary data.</text>
</comment>
<dbReference type="PROSITE" id="PS50109">
    <property type="entry name" value="HIS_KIN"/>
    <property type="match status" value="1"/>
</dbReference>
<keyword evidence="8 14" id="KW-0547">Nucleotide-binding</keyword>
<feature type="coiled-coil region" evidence="15">
    <location>
        <begin position="223"/>
        <end position="250"/>
    </location>
</feature>
<dbReference type="GO" id="GO:0005886">
    <property type="term" value="C:plasma membrane"/>
    <property type="evidence" value="ECO:0007669"/>
    <property type="project" value="UniProtKB-SubCell"/>
</dbReference>
<evidence type="ECO:0000256" key="16">
    <source>
        <dbReference type="SAM" id="Phobius"/>
    </source>
</evidence>
<dbReference type="CDD" id="cd16917">
    <property type="entry name" value="HATPase_UhpB-NarQ-NarX-like"/>
    <property type="match status" value="1"/>
</dbReference>
<evidence type="ECO:0000256" key="12">
    <source>
        <dbReference type="ARBA" id="ARBA00023012"/>
    </source>
</evidence>
<evidence type="ECO:0000256" key="5">
    <source>
        <dbReference type="ARBA" id="ARBA00022553"/>
    </source>
</evidence>
<keyword evidence="3 14" id="KW-1003">Cell membrane</keyword>
<evidence type="ECO:0000256" key="1">
    <source>
        <dbReference type="ARBA" id="ARBA00000085"/>
    </source>
</evidence>
<evidence type="ECO:0000256" key="6">
    <source>
        <dbReference type="ARBA" id="ARBA00022679"/>
    </source>
</evidence>